<dbReference type="Pfam" id="PF00443">
    <property type="entry name" value="UCH"/>
    <property type="match status" value="1"/>
</dbReference>
<dbReference type="PANTHER" id="PTHR16262">
    <property type="entry name" value="PEROXISOME ASSEMBLY PROTEIN 26"/>
    <property type="match status" value="1"/>
</dbReference>
<dbReference type="SUPFAM" id="SSF54001">
    <property type="entry name" value="Cysteine proteinases"/>
    <property type="match status" value="1"/>
</dbReference>
<feature type="domain" description="USP" evidence="2">
    <location>
        <begin position="328"/>
        <end position="587"/>
    </location>
</feature>
<dbReference type="GO" id="GO:0016579">
    <property type="term" value="P:protein deubiquitination"/>
    <property type="evidence" value="ECO:0007669"/>
    <property type="project" value="InterPro"/>
</dbReference>
<feature type="region of interest" description="Disordered" evidence="1">
    <location>
        <begin position="212"/>
        <end position="233"/>
    </location>
</feature>
<dbReference type="GO" id="GO:0045046">
    <property type="term" value="P:protein import into peroxisome membrane"/>
    <property type="evidence" value="ECO:0007669"/>
    <property type="project" value="InterPro"/>
</dbReference>
<dbReference type="PROSITE" id="PS00973">
    <property type="entry name" value="USP_2"/>
    <property type="match status" value="1"/>
</dbReference>
<dbReference type="GO" id="GO:0005778">
    <property type="term" value="C:peroxisomal membrane"/>
    <property type="evidence" value="ECO:0007669"/>
    <property type="project" value="InterPro"/>
</dbReference>
<comment type="caution">
    <text evidence="3">The sequence shown here is derived from an EMBL/GenBank/DDBJ whole genome shotgun (WGS) entry which is preliminary data.</text>
</comment>
<feature type="compositionally biased region" description="Polar residues" evidence="1">
    <location>
        <begin position="224"/>
        <end position="233"/>
    </location>
</feature>
<dbReference type="CDD" id="cd02257">
    <property type="entry name" value="Peptidase_C19"/>
    <property type="match status" value="1"/>
</dbReference>
<organism evidence="3 4">
    <name type="scientific">Etheostoma spectabile</name>
    <name type="common">orangethroat darter</name>
    <dbReference type="NCBI Taxonomy" id="54343"/>
    <lineage>
        <taxon>Eukaryota</taxon>
        <taxon>Metazoa</taxon>
        <taxon>Chordata</taxon>
        <taxon>Craniata</taxon>
        <taxon>Vertebrata</taxon>
        <taxon>Euteleostomi</taxon>
        <taxon>Actinopterygii</taxon>
        <taxon>Neopterygii</taxon>
        <taxon>Teleostei</taxon>
        <taxon>Neoteleostei</taxon>
        <taxon>Acanthomorphata</taxon>
        <taxon>Eupercaria</taxon>
        <taxon>Perciformes</taxon>
        <taxon>Percoidei</taxon>
        <taxon>Percidae</taxon>
        <taxon>Etheostomatinae</taxon>
        <taxon>Etheostoma</taxon>
    </lineage>
</organism>
<dbReference type="InterPro" id="IPR010797">
    <property type="entry name" value="Pex26"/>
</dbReference>
<dbReference type="InterPro" id="IPR028889">
    <property type="entry name" value="USP"/>
</dbReference>
<gene>
    <name evidence="3" type="ORF">FQN60_005819</name>
</gene>
<dbReference type="GO" id="GO:0044877">
    <property type="term" value="F:protein-containing complex binding"/>
    <property type="evidence" value="ECO:0007669"/>
    <property type="project" value="InterPro"/>
</dbReference>
<dbReference type="InterPro" id="IPR001394">
    <property type="entry name" value="Peptidase_C19_UCH"/>
</dbReference>
<proteinExistence type="predicted"/>
<dbReference type="Gene3D" id="3.90.70.10">
    <property type="entry name" value="Cysteine proteinases"/>
    <property type="match status" value="2"/>
</dbReference>
<dbReference type="Pfam" id="PF07163">
    <property type="entry name" value="Pex26"/>
    <property type="match status" value="2"/>
</dbReference>
<protein>
    <recommendedName>
        <fullName evidence="2">USP domain-containing protein</fullName>
    </recommendedName>
</protein>
<reference evidence="3 4" key="1">
    <citation type="submission" date="2019-08" db="EMBL/GenBank/DDBJ databases">
        <title>A chromosome-level genome assembly, high-density linkage maps, and genome scans reveal the genomic architecture of hybrid incompatibilities underlying speciation via character displacement in darters (Percidae: Etheostominae).</title>
        <authorList>
            <person name="Moran R.L."/>
            <person name="Catchen J.M."/>
            <person name="Fuller R.C."/>
        </authorList>
    </citation>
    <scope>NUCLEOTIDE SEQUENCE [LARGE SCALE GENOMIC DNA]</scope>
    <source>
        <strain evidence="3">EspeVRDwgs_2016</strain>
        <tissue evidence="3">Muscle</tissue>
    </source>
</reference>
<sequence length="603" mass="68603">MESMDCKQDVEESIEYKSNLQTGLFGLQKVMSSCSTSLAPARSFGSVCSPQLTSSLTQMFSMLDTAAEQMMVHKDFQAAFDTCDRGMDSLANMEQEDNRCKSKCSCTMYQCGEIKAGFCILGIQALAELNQWHGVFSWVLQQYKRQEKIPAKIMQMCTATGFRTVAELYLLHVLVPLGHRDEAVELIVGEVGSVAFTEDQRQTALDVVEERERQSQELPLDPGTSPNSEITAHPVSTQGSVVRKLAAMLRFVYRKLLVTGSGSFPLRRLFLAAILLYMLFFRMDPALSSSFMWISNLLELLRQTWSAMFAPYYQIFTQRLMRDYFGMRGLSNYHLSCCVNTLLQTFSATWEVGDLLDKWETASARADSVPLQLKNVLAAMRNDHQPVPHRAFLHSLDRNRVRLNTQHDADEVFLSILNFMQLQMDDKPLALEIQNLYKISVETYLQCLECTSVQTLTSYLLSLPLHVKEDHDSLGVKLLSLPRILCVHLKRYRNDRGFTRKLDCRVTFPETFDCSETLKEAVSTDFVQNECRYTLHAVVVHSGYAMCGHYTAYVRNRGNQGWYYADDSHVKPVLSASSQLLIIRLRIQRRSAIVSEAGLLRLQ</sequence>
<dbReference type="EMBL" id="VOFY01000023">
    <property type="protein sequence ID" value="KAA8580284.1"/>
    <property type="molecule type" value="Genomic_DNA"/>
</dbReference>
<dbReference type="InterPro" id="IPR018200">
    <property type="entry name" value="USP_CS"/>
</dbReference>
<dbReference type="GO" id="GO:0004843">
    <property type="term" value="F:cysteine-type deubiquitinase activity"/>
    <property type="evidence" value="ECO:0007669"/>
    <property type="project" value="InterPro"/>
</dbReference>
<dbReference type="GO" id="GO:0051117">
    <property type="term" value="F:ATPase binding"/>
    <property type="evidence" value="ECO:0007669"/>
    <property type="project" value="TreeGrafter"/>
</dbReference>
<feature type="non-terminal residue" evidence="3">
    <location>
        <position position="603"/>
    </location>
</feature>
<dbReference type="Proteomes" id="UP000327493">
    <property type="component" value="Chromosome 23"/>
</dbReference>
<dbReference type="GO" id="GO:0016558">
    <property type="term" value="P:protein import into peroxisome matrix"/>
    <property type="evidence" value="ECO:0007669"/>
    <property type="project" value="TreeGrafter"/>
</dbReference>
<dbReference type="PANTHER" id="PTHR16262:SF2">
    <property type="entry name" value="PEROXISOME ASSEMBLY PROTEIN 26"/>
    <property type="match status" value="1"/>
</dbReference>
<evidence type="ECO:0000313" key="4">
    <source>
        <dbReference type="Proteomes" id="UP000327493"/>
    </source>
</evidence>
<dbReference type="AlphaFoldDB" id="A0A5J5CEC3"/>
<dbReference type="InterPro" id="IPR038765">
    <property type="entry name" value="Papain-like_cys_pep_sf"/>
</dbReference>
<accession>A0A5J5CEC3</accession>
<keyword evidence="4" id="KW-1185">Reference proteome</keyword>
<evidence type="ECO:0000256" key="1">
    <source>
        <dbReference type="SAM" id="MobiDB-lite"/>
    </source>
</evidence>
<dbReference type="PROSITE" id="PS50235">
    <property type="entry name" value="USP_3"/>
    <property type="match status" value="1"/>
</dbReference>
<evidence type="ECO:0000259" key="2">
    <source>
        <dbReference type="PROSITE" id="PS50235"/>
    </source>
</evidence>
<name>A0A5J5CEC3_9PERO</name>
<evidence type="ECO:0000313" key="3">
    <source>
        <dbReference type="EMBL" id="KAA8580284.1"/>
    </source>
</evidence>